<feature type="domain" description="FAD linked oxidase N-terminal" evidence="2">
    <location>
        <begin position="33"/>
        <end position="79"/>
    </location>
</feature>
<organism evidence="3">
    <name type="scientific">marine metagenome</name>
    <dbReference type="NCBI Taxonomy" id="408172"/>
    <lineage>
        <taxon>unclassified sequences</taxon>
        <taxon>metagenomes</taxon>
        <taxon>ecological metagenomes</taxon>
    </lineage>
</organism>
<dbReference type="InterPro" id="IPR016169">
    <property type="entry name" value="FAD-bd_PCMH_sub2"/>
</dbReference>
<reference evidence="3" key="1">
    <citation type="submission" date="2018-05" db="EMBL/GenBank/DDBJ databases">
        <authorList>
            <person name="Lanie J.A."/>
            <person name="Ng W.-L."/>
            <person name="Kazmierczak K.M."/>
            <person name="Andrzejewski T.M."/>
            <person name="Davidsen T.M."/>
            <person name="Wayne K.J."/>
            <person name="Tettelin H."/>
            <person name="Glass J.I."/>
            <person name="Rusch D."/>
            <person name="Podicherti R."/>
            <person name="Tsui H.-C.T."/>
            <person name="Winkler M.E."/>
        </authorList>
    </citation>
    <scope>NUCLEOTIDE SEQUENCE</scope>
</reference>
<evidence type="ECO:0000256" key="1">
    <source>
        <dbReference type="ARBA" id="ARBA00008000"/>
    </source>
</evidence>
<proteinExistence type="inferred from homology"/>
<dbReference type="EMBL" id="UINC01198223">
    <property type="protein sequence ID" value="SVE16085.1"/>
    <property type="molecule type" value="Genomic_DNA"/>
</dbReference>
<dbReference type="PANTHER" id="PTHR11748:SF111">
    <property type="entry name" value="D-LACTATE DEHYDROGENASE, MITOCHONDRIAL-RELATED"/>
    <property type="match status" value="1"/>
</dbReference>
<dbReference type="AlphaFoldDB" id="A0A383B9I0"/>
<evidence type="ECO:0000259" key="2">
    <source>
        <dbReference type="Pfam" id="PF01565"/>
    </source>
</evidence>
<accession>A0A383B9I0</accession>
<dbReference type="GO" id="GO:0004458">
    <property type="term" value="F:D-lactate dehydrogenase (cytochrome) activity"/>
    <property type="evidence" value="ECO:0007669"/>
    <property type="project" value="TreeGrafter"/>
</dbReference>
<dbReference type="GO" id="GO:0050660">
    <property type="term" value="F:flavin adenine dinucleotide binding"/>
    <property type="evidence" value="ECO:0007669"/>
    <property type="project" value="InterPro"/>
</dbReference>
<dbReference type="GO" id="GO:1903457">
    <property type="term" value="P:lactate catabolic process"/>
    <property type="evidence" value="ECO:0007669"/>
    <property type="project" value="TreeGrafter"/>
</dbReference>
<comment type="similarity">
    <text evidence="1">Belongs to the FAD-binding oxidoreductase/transferase type 4 family.</text>
</comment>
<evidence type="ECO:0000313" key="3">
    <source>
        <dbReference type="EMBL" id="SVE16085.1"/>
    </source>
</evidence>
<dbReference type="SUPFAM" id="SSF56176">
    <property type="entry name" value="FAD-binding/transporter-associated domain-like"/>
    <property type="match status" value="1"/>
</dbReference>
<gene>
    <name evidence="3" type="ORF">METZ01_LOCUS468939</name>
</gene>
<dbReference type="InterPro" id="IPR006094">
    <property type="entry name" value="Oxid_FAD_bind_N"/>
</dbReference>
<feature type="non-terminal residue" evidence="3">
    <location>
        <position position="86"/>
    </location>
</feature>
<dbReference type="InterPro" id="IPR036318">
    <property type="entry name" value="FAD-bd_PCMH-like_sf"/>
</dbReference>
<dbReference type="PANTHER" id="PTHR11748">
    <property type="entry name" value="D-LACTATE DEHYDROGENASE"/>
    <property type="match status" value="1"/>
</dbReference>
<dbReference type="GO" id="GO:0008720">
    <property type="term" value="F:D-lactate dehydrogenase (NAD+) activity"/>
    <property type="evidence" value="ECO:0007669"/>
    <property type="project" value="TreeGrafter"/>
</dbReference>
<dbReference type="Pfam" id="PF01565">
    <property type="entry name" value="FAD_binding_4"/>
    <property type="match status" value="1"/>
</dbReference>
<name>A0A383B9I0_9ZZZZ</name>
<dbReference type="Gene3D" id="3.30.465.10">
    <property type="match status" value="1"/>
</dbReference>
<protein>
    <recommendedName>
        <fullName evidence="2">FAD linked oxidase N-terminal domain-containing protein</fullName>
    </recommendedName>
</protein>
<sequence>MSVPQNISSEIWSERLIDRLAYAHDASMYRLVPKAVIRPKHEADVQSLLSHANETKIPITFRTGGTSLSGQSLTEGIMAEVVRGWQ</sequence>